<comment type="similarity">
    <text evidence="2">Belongs to the class-II pyridoxal-phosphate-dependent aminotransferase family. Histidinol-phosphate aminotransferase subfamily.</text>
</comment>
<dbReference type="EMBL" id="DVJQ01000004">
    <property type="protein sequence ID" value="HIS73476.1"/>
    <property type="molecule type" value="Genomic_DNA"/>
</dbReference>
<comment type="catalytic activity">
    <reaction evidence="8">
        <text>L-histidinol phosphate + 2-oxoglutarate = 3-(imidazol-4-yl)-2-oxopropyl phosphate + L-glutamate</text>
        <dbReference type="Rhea" id="RHEA:23744"/>
        <dbReference type="ChEBI" id="CHEBI:16810"/>
        <dbReference type="ChEBI" id="CHEBI:29985"/>
        <dbReference type="ChEBI" id="CHEBI:57766"/>
        <dbReference type="ChEBI" id="CHEBI:57980"/>
        <dbReference type="EC" id="2.6.1.9"/>
    </reaction>
</comment>
<dbReference type="InterPro" id="IPR004838">
    <property type="entry name" value="NHTrfase_class1_PyrdxlP-BS"/>
</dbReference>
<dbReference type="InterPro" id="IPR041492">
    <property type="entry name" value="HAD_2"/>
</dbReference>
<evidence type="ECO:0000256" key="1">
    <source>
        <dbReference type="ARBA" id="ARBA00005011"/>
    </source>
</evidence>
<dbReference type="AlphaFoldDB" id="A0A9D1JWY3"/>
<dbReference type="Gene3D" id="3.40.50.1000">
    <property type="entry name" value="HAD superfamily/HAD-like"/>
    <property type="match status" value="1"/>
</dbReference>
<evidence type="ECO:0000256" key="6">
    <source>
        <dbReference type="ARBA" id="ARBA00022898"/>
    </source>
</evidence>
<dbReference type="InterPro" id="IPR015424">
    <property type="entry name" value="PyrdxlP-dep_Trfase"/>
</dbReference>
<dbReference type="CDD" id="cd00609">
    <property type="entry name" value="AAT_like"/>
    <property type="match status" value="1"/>
</dbReference>
<keyword evidence="5 9" id="KW-0808">Transferase</keyword>
<keyword evidence="3 9" id="KW-0032">Aminotransferase</keyword>
<dbReference type="Proteomes" id="UP000886865">
    <property type="component" value="Unassembled WGS sequence"/>
</dbReference>
<dbReference type="Gene3D" id="3.40.640.10">
    <property type="entry name" value="Type I PLP-dependent aspartate aminotransferase-like (Major domain)"/>
    <property type="match status" value="1"/>
</dbReference>
<protein>
    <recommendedName>
        <fullName evidence="9">Aminotransferase</fullName>
        <ecNumber evidence="9">2.6.1.-</ecNumber>
    </recommendedName>
</protein>
<dbReference type="GO" id="GO:0030170">
    <property type="term" value="F:pyridoxal phosphate binding"/>
    <property type="evidence" value="ECO:0007669"/>
    <property type="project" value="InterPro"/>
</dbReference>
<dbReference type="GO" id="GO:0000105">
    <property type="term" value="P:L-histidine biosynthetic process"/>
    <property type="evidence" value="ECO:0007669"/>
    <property type="project" value="UniProtKB-KW"/>
</dbReference>
<evidence type="ECO:0000256" key="9">
    <source>
        <dbReference type="RuleBase" id="RU000481"/>
    </source>
</evidence>
<dbReference type="PROSITE" id="PS00105">
    <property type="entry name" value="AA_TRANSFER_CLASS_1"/>
    <property type="match status" value="1"/>
</dbReference>
<comment type="caution">
    <text evidence="11">The sequence shown here is derived from an EMBL/GenBank/DDBJ whole genome shotgun (WGS) entry which is preliminary data.</text>
</comment>
<comment type="pathway">
    <text evidence="1">Amino-acid biosynthesis; L-histidine biosynthesis; L-histidine from 5-phospho-alpha-D-ribose 1-diphosphate: step 7/9.</text>
</comment>
<keyword evidence="6" id="KW-0663">Pyridoxal phosphate</keyword>
<dbReference type="InterPro" id="IPR015422">
    <property type="entry name" value="PyrdxlP-dep_Trfase_small"/>
</dbReference>
<evidence type="ECO:0000256" key="3">
    <source>
        <dbReference type="ARBA" id="ARBA00022576"/>
    </source>
</evidence>
<reference evidence="11" key="2">
    <citation type="journal article" date="2021" name="PeerJ">
        <title>Extensive microbial diversity within the chicken gut microbiome revealed by metagenomics and culture.</title>
        <authorList>
            <person name="Gilroy R."/>
            <person name="Ravi A."/>
            <person name="Getino M."/>
            <person name="Pursley I."/>
            <person name="Horton D.L."/>
            <person name="Alikhan N.F."/>
            <person name="Baker D."/>
            <person name="Gharbi K."/>
            <person name="Hall N."/>
            <person name="Watson M."/>
            <person name="Adriaenssens E.M."/>
            <person name="Foster-Nyarko E."/>
            <person name="Jarju S."/>
            <person name="Secka A."/>
            <person name="Antonio M."/>
            <person name="Oren A."/>
            <person name="Chaudhuri R.R."/>
            <person name="La Ragione R."/>
            <person name="Hildebrand F."/>
            <person name="Pallen M.J."/>
        </authorList>
    </citation>
    <scope>NUCLEOTIDE SEQUENCE</scope>
    <source>
        <strain evidence="11">CHK152-2871</strain>
    </source>
</reference>
<proteinExistence type="inferred from homology"/>
<name>A0A9D1JWY3_9BACT</name>
<sequence length="581" mass="66193">MINEKQTLKDVKPYATPKYAKLWDLKLDSNENPYGASKEVLWALKELTNAQISRYPHYGELIDKVAQRFRVSQDEVLLTNGADEALSVVINTFLDKDQELLCFTPTFSMPLIYAQSIGAKIKNVNYYTKWLFDANKLIEQVDDKTKIIYISSPNNPTGECASVCDIEKILSKFPNVAMILDITYINFAQNPPQYYSLVKKYDNIFIVKSFSKDLGLAGLRLGTIISQEQNINSCRKIISPFSVNVAALCAGIASLNDTEYENFVKEQTIASRDALFEGLCEMGFKPYKSEANFILCDFGRYCDFIFQKLVSKGIITKKFDKNSILATHLRITAPRAQDVSKIFEALKKKNVIVFDLDGVVFDVTNSYRLAIKETFKHFSQKELSDKEIQQAKELGGLNCDWDLTKYLLEKHGVNVELDEVTKVFQDMFFNPNNEGSKGLIDNEKLLIEREVFEKLSDSYDFCVFTGRPFEEAVYSLEKFGILKYFSKIISQDDIEKEKRKPHPEGLNRIKKEVIYNEICYFGDTIDDIYSGIASSTLTYGVAQKDSQSAKILLEAGADDIIYDISKLDEFLKLKEKSYANG</sequence>
<comment type="similarity">
    <text evidence="9">Belongs to the class-I pyridoxal-phosphate-dependent aminotransferase family.</text>
</comment>
<evidence type="ECO:0000256" key="5">
    <source>
        <dbReference type="ARBA" id="ARBA00022679"/>
    </source>
</evidence>
<dbReference type="Pfam" id="PF00155">
    <property type="entry name" value="Aminotran_1_2"/>
    <property type="match status" value="1"/>
</dbReference>
<evidence type="ECO:0000259" key="10">
    <source>
        <dbReference type="Pfam" id="PF00155"/>
    </source>
</evidence>
<dbReference type="Gene3D" id="3.90.1150.10">
    <property type="entry name" value="Aspartate Aminotransferase, domain 1"/>
    <property type="match status" value="1"/>
</dbReference>
<dbReference type="GO" id="GO:0004400">
    <property type="term" value="F:histidinol-phosphate transaminase activity"/>
    <property type="evidence" value="ECO:0007669"/>
    <property type="project" value="UniProtKB-EC"/>
</dbReference>
<reference evidence="11" key="1">
    <citation type="submission" date="2020-10" db="EMBL/GenBank/DDBJ databases">
        <authorList>
            <person name="Gilroy R."/>
        </authorList>
    </citation>
    <scope>NUCLEOTIDE SEQUENCE</scope>
    <source>
        <strain evidence="11">CHK152-2871</strain>
    </source>
</reference>
<keyword evidence="7" id="KW-0368">Histidine biosynthesis</keyword>
<evidence type="ECO:0000313" key="11">
    <source>
        <dbReference type="EMBL" id="HIS73476.1"/>
    </source>
</evidence>
<dbReference type="InterPro" id="IPR015421">
    <property type="entry name" value="PyrdxlP-dep_Trfase_major"/>
</dbReference>
<dbReference type="SFLD" id="SFLDG01129">
    <property type="entry name" value="C1.5:_HAD__Beta-PGM__Phosphata"/>
    <property type="match status" value="1"/>
</dbReference>
<dbReference type="Pfam" id="PF13419">
    <property type="entry name" value="HAD_2"/>
    <property type="match status" value="1"/>
</dbReference>
<feature type="domain" description="Aminotransferase class I/classII large" evidence="10">
    <location>
        <begin position="25"/>
        <end position="339"/>
    </location>
</feature>
<evidence type="ECO:0000256" key="8">
    <source>
        <dbReference type="ARBA" id="ARBA00047481"/>
    </source>
</evidence>
<dbReference type="EC" id="2.6.1.-" evidence="9"/>
<comment type="cofactor">
    <cofactor evidence="9">
        <name>pyridoxal 5'-phosphate</name>
        <dbReference type="ChEBI" id="CHEBI:597326"/>
    </cofactor>
</comment>
<dbReference type="InterPro" id="IPR023214">
    <property type="entry name" value="HAD_sf"/>
</dbReference>
<dbReference type="SUPFAM" id="SSF53383">
    <property type="entry name" value="PLP-dependent transferases"/>
    <property type="match status" value="1"/>
</dbReference>
<accession>A0A9D1JWY3</accession>
<evidence type="ECO:0000313" key="12">
    <source>
        <dbReference type="Proteomes" id="UP000886865"/>
    </source>
</evidence>
<organism evidence="11 12">
    <name type="scientific">Candidatus Galligastranaerophilus intestinavium</name>
    <dbReference type="NCBI Taxonomy" id="2840836"/>
    <lineage>
        <taxon>Bacteria</taxon>
        <taxon>Candidatus Galligastranaerophilus</taxon>
    </lineage>
</organism>
<dbReference type="PANTHER" id="PTHR43643">
    <property type="entry name" value="HISTIDINOL-PHOSPHATE AMINOTRANSFERASE 2"/>
    <property type="match status" value="1"/>
</dbReference>
<dbReference type="SUPFAM" id="SSF56784">
    <property type="entry name" value="HAD-like"/>
    <property type="match status" value="1"/>
</dbReference>
<evidence type="ECO:0000256" key="7">
    <source>
        <dbReference type="ARBA" id="ARBA00023102"/>
    </source>
</evidence>
<dbReference type="InterPro" id="IPR036412">
    <property type="entry name" value="HAD-like_sf"/>
</dbReference>
<dbReference type="InterPro" id="IPR050106">
    <property type="entry name" value="HistidinolP_aminotransfase"/>
</dbReference>
<dbReference type="PANTHER" id="PTHR43643:SF6">
    <property type="entry name" value="HISTIDINOL-PHOSPHATE AMINOTRANSFERASE"/>
    <property type="match status" value="1"/>
</dbReference>
<evidence type="ECO:0000256" key="2">
    <source>
        <dbReference type="ARBA" id="ARBA00007970"/>
    </source>
</evidence>
<gene>
    <name evidence="11" type="ORF">IAA86_00470</name>
</gene>
<dbReference type="SFLD" id="SFLDS00003">
    <property type="entry name" value="Haloacid_Dehalogenase"/>
    <property type="match status" value="1"/>
</dbReference>
<evidence type="ECO:0000256" key="4">
    <source>
        <dbReference type="ARBA" id="ARBA00022605"/>
    </source>
</evidence>
<keyword evidence="4" id="KW-0028">Amino-acid biosynthesis</keyword>
<dbReference type="InterPro" id="IPR004839">
    <property type="entry name" value="Aminotransferase_I/II_large"/>
</dbReference>